<comment type="subcellular location">
    <subcellularLocation>
        <location evidence="1">Cell outer membrane</location>
    </subcellularLocation>
</comment>
<dbReference type="InterPro" id="IPR036942">
    <property type="entry name" value="Beta-barrel_TonB_sf"/>
</dbReference>
<dbReference type="PROSITE" id="PS01156">
    <property type="entry name" value="TONB_DEPENDENT_REC_2"/>
    <property type="match status" value="1"/>
</dbReference>
<sequence length="38" mass="4352">MRNSGCLLDKEYYSQIGFYNQGWYGAPRTAMLALQASF</sequence>
<dbReference type="InterPro" id="IPR010917">
    <property type="entry name" value="TonB_rcpt_CS"/>
</dbReference>
<keyword evidence="4" id="KW-0675">Receptor</keyword>
<organism evidence="4">
    <name type="scientific">plant metagenome</name>
    <dbReference type="NCBI Taxonomy" id="1297885"/>
    <lineage>
        <taxon>unclassified sequences</taxon>
        <taxon>metagenomes</taxon>
        <taxon>organismal metagenomes</taxon>
    </lineage>
</organism>
<name>A0A484P2C9_9ZZZZ</name>
<proteinExistence type="predicted"/>
<dbReference type="Gene3D" id="2.40.170.20">
    <property type="entry name" value="TonB-dependent receptor, beta-barrel domain"/>
    <property type="match status" value="1"/>
</dbReference>
<keyword evidence="2" id="KW-0472">Membrane</keyword>
<evidence type="ECO:0000313" key="4">
    <source>
        <dbReference type="EMBL" id="VFR19795.1"/>
    </source>
</evidence>
<dbReference type="GO" id="GO:0009279">
    <property type="term" value="C:cell outer membrane"/>
    <property type="evidence" value="ECO:0007669"/>
    <property type="project" value="UniProtKB-SubCell"/>
</dbReference>
<dbReference type="AlphaFoldDB" id="A0A484P2C9"/>
<evidence type="ECO:0000256" key="2">
    <source>
        <dbReference type="ARBA" id="ARBA00023136"/>
    </source>
</evidence>
<evidence type="ECO:0000256" key="3">
    <source>
        <dbReference type="ARBA" id="ARBA00023237"/>
    </source>
</evidence>
<reference evidence="4" key="1">
    <citation type="submission" date="2019-03" db="EMBL/GenBank/DDBJ databases">
        <authorList>
            <person name="Danneels B."/>
        </authorList>
    </citation>
    <scope>NUCLEOTIDE SEQUENCE</scope>
</reference>
<accession>A0A484P2C9</accession>
<protein>
    <submittedName>
        <fullName evidence="4">OMR family iron-siderophore receptor</fullName>
    </submittedName>
</protein>
<keyword evidence="3" id="KW-0998">Cell outer membrane</keyword>
<evidence type="ECO:0000256" key="1">
    <source>
        <dbReference type="ARBA" id="ARBA00004442"/>
    </source>
</evidence>
<dbReference type="EMBL" id="CAADHY010000014">
    <property type="protein sequence ID" value="VFR19795.1"/>
    <property type="molecule type" value="Genomic_DNA"/>
</dbReference>
<gene>
    <name evidence="4" type="ORF">AMP9_3429</name>
</gene>